<evidence type="ECO:0000256" key="3">
    <source>
        <dbReference type="ARBA" id="ARBA00022630"/>
    </source>
</evidence>
<proteinExistence type="inferred from homology"/>
<evidence type="ECO:0000256" key="4">
    <source>
        <dbReference type="ARBA" id="ARBA00022827"/>
    </source>
</evidence>
<reference evidence="6" key="1">
    <citation type="submission" date="2021-07" db="EMBL/GenBank/DDBJ databases">
        <authorList>
            <person name="Branca A.L. A."/>
        </authorList>
    </citation>
    <scope>NUCLEOTIDE SEQUENCE</scope>
</reference>
<name>A0A9W4HIY2_PENNA</name>
<comment type="caution">
    <text evidence="6">The sequence shown here is derived from an EMBL/GenBank/DDBJ whole genome shotgun (WGS) entry which is preliminary data.</text>
</comment>
<organism evidence="6 7">
    <name type="scientific">Penicillium nalgiovense</name>
    <dbReference type="NCBI Taxonomy" id="60175"/>
    <lineage>
        <taxon>Eukaryota</taxon>
        <taxon>Fungi</taxon>
        <taxon>Dikarya</taxon>
        <taxon>Ascomycota</taxon>
        <taxon>Pezizomycotina</taxon>
        <taxon>Eurotiomycetes</taxon>
        <taxon>Eurotiomycetidae</taxon>
        <taxon>Eurotiales</taxon>
        <taxon>Aspergillaceae</taxon>
        <taxon>Penicillium</taxon>
    </lineage>
</organism>
<dbReference type="Proteomes" id="UP001153461">
    <property type="component" value="Unassembled WGS sequence"/>
</dbReference>
<dbReference type="InterPro" id="IPR051209">
    <property type="entry name" value="FAD-bind_Monooxygenase_sf"/>
</dbReference>
<keyword evidence="3" id="KW-0285">Flavoprotein</keyword>
<dbReference type="InterPro" id="IPR036188">
    <property type="entry name" value="FAD/NAD-bd_sf"/>
</dbReference>
<evidence type="ECO:0000256" key="1">
    <source>
        <dbReference type="ARBA" id="ARBA00001974"/>
    </source>
</evidence>
<keyword evidence="5" id="KW-0560">Oxidoreductase</keyword>
<evidence type="ECO:0000313" key="6">
    <source>
        <dbReference type="EMBL" id="CAG8026457.1"/>
    </source>
</evidence>
<evidence type="ECO:0008006" key="8">
    <source>
        <dbReference type="Google" id="ProtNLM"/>
    </source>
</evidence>
<dbReference type="SUPFAM" id="SSF51905">
    <property type="entry name" value="FAD/NAD(P)-binding domain"/>
    <property type="match status" value="3"/>
</dbReference>
<accession>A0A9W4HIY2</accession>
<dbReference type="Pfam" id="PF00743">
    <property type="entry name" value="FMO-like"/>
    <property type="match status" value="1"/>
</dbReference>
<comment type="similarity">
    <text evidence="2">Belongs to the FAD-binding monooxygenase family.</text>
</comment>
<dbReference type="GO" id="GO:0050660">
    <property type="term" value="F:flavin adenine dinucleotide binding"/>
    <property type="evidence" value="ECO:0007669"/>
    <property type="project" value="InterPro"/>
</dbReference>
<evidence type="ECO:0000256" key="2">
    <source>
        <dbReference type="ARBA" id="ARBA00010139"/>
    </source>
</evidence>
<dbReference type="InterPro" id="IPR020946">
    <property type="entry name" value="Flavin_mOase-like"/>
</dbReference>
<dbReference type="OrthoDB" id="74360at2759"/>
<keyword evidence="4" id="KW-0274">FAD</keyword>
<sequence length="585" mass="66143">MPPRLRQANFSMMVDATVTNGSIPGGVHSDPPGYTVKETPLGTPRPLRVITIGAGASGLNLARQIDLHMSDVDFTIYEKNPDVGGTWYENRYPGCACDIPSHNYQFTWEPNPNWSTFYARAPEILEYFRGVARKYELYRYIKLSHRVIAAEWNEPEGIWQLQIEDLTTGTVFEDACHFMISASGILNNWKWPNIPGLHSFKGQLIHSAAWDNSVDWRGKKVAVLGCGSSGVQIVPTLQPEVEHLTTFIRTPTWITAGFAQSKAGPGGANFEFSDEQKQKFQTDPEAYLQYRKEVEQELNNRFKFIIKDSPEQAEAVRFSIAEMKRKLGEDSPLLEYMIPSFAVGCRRPTPGNGYLESLTKDNVRVVTTSILEIVPEGIKLVTGEVISIDTFVCATGFDISFRPRYPVRGLNGITLEEQWKDKPDAYLSLAAPNFPNHFMFLGPGAPIGHGSVLPITEHATKYIVHMIRKCQTQDVKSVVISQEAVDDFNEHIQVFMKRTAWSTHCRSWFKNGTVDGPIVALHPGSRVHWFHMLNEPRYEDYIWQREHANRFSYLGDGFSTKEGNGKDTAFYFNNPSSGFEFIDHL</sequence>
<protein>
    <recommendedName>
        <fullName evidence="8">FAD/NAD(P)-binding domain-containing protein</fullName>
    </recommendedName>
</protein>
<dbReference type="PANTHER" id="PTHR42877:SF12">
    <property type="entry name" value="MONOOXYGENASE"/>
    <property type="match status" value="1"/>
</dbReference>
<dbReference type="GO" id="GO:0004499">
    <property type="term" value="F:N,N-dimethylaniline monooxygenase activity"/>
    <property type="evidence" value="ECO:0007669"/>
    <property type="project" value="InterPro"/>
</dbReference>
<comment type="cofactor">
    <cofactor evidence="1">
        <name>FAD</name>
        <dbReference type="ChEBI" id="CHEBI:57692"/>
    </cofactor>
</comment>
<evidence type="ECO:0000256" key="5">
    <source>
        <dbReference type="ARBA" id="ARBA00023002"/>
    </source>
</evidence>
<dbReference type="PANTHER" id="PTHR42877">
    <property type="entry name" value="L-ORNITHINE N(5)-MONOOXYGENASE-RELATED"/>
    <property type="match status" value="1"/>
</dbReference>
<evidence type="ECO:0000313" key="7">
    <source>
        <dbReference type="Proteomes" id="UP001153461"/>
    </source>
</evidence>
<dbReference type="AlphaFoldDB" id="A0A9W4HIY2"/>
<dbReference type="EMBL" id="CAJVNV010000082">
    <property type="protein sequence ID" value="CAG8026457.1"/>
    <property type="molecule type" value="Genomic_DNA"/>
</dbReference>
<dbReference type="GO" id="GO:0050661">
    <property type="term" value="F:NADP binding"/>
    <property type="evidence" value="ECO:0007669"/>
    <property type="project" value="InterPro"/>
</dbReference>
<dbReference type="Gene3D" id="3.50.50.60">
    <property type="entry name" value="FAD/NAD(P)-binding domain"/>
    <property type="match status" value="2"/>
</dbReference>
<gene>
    <name evidence="6" type="ORF">PNAL_LOCUS2597</name>
</gene>